<evidence type="ECO:0000313" key="1">
    <source>
        <dbReference type="EMBL" id="GAJ06620.1"/>
    </source>
</evidence>
<gene>
    <name evidence="1" type="ORF">S12H4_45117</name>
</gene>
<feature type="non-terminal residue" evidence="1">
    <location>
        <position position="1"/>
    </location>
</feature>
<proteinExistence type="predicted"/>
<name>X1VH64_9ZZZZ</name>
<sequence length="35" mass="4265">FKRYEEKCHCEERSDLIRKGYEDRQDIGICTSEKV</sequence>
<protein>
    <submittedName>
        <fullName evidence="1">Uncharacterized protein</fullName>
    </submittedName>
</protein>
<reference evidence="1" key="1">
    <citation type="journal article" date="2014" name="Front. Microbiol.">
        <title>High frequency of phylogenetically diverse reductive dehalogenase-homologous genes in deep subseafloor sedimentary metagenomes.</title>
        <authorList>
            <person name="Kawai M."/>
            <person name="Futagami T."/>
            <person name="Toyoda A."/>
            <person name="Takaki Y."/>
            <person name="Nishi S."/>
            <person name="Hori S."/>
            <person name="Arai W."/>
            <person name="Tsubouchi T."/>
            <person name="Morono Y."/>
            <person name="Uchiyama I."/>
            <person name="Ito T."/>
            <person name="Fujiyama A."/>
            <person name="Inagaki F."/>
            <person name="Takami H."/>
        </authorList>
    </citation>
    <scope>NUCLEOTIDE SEQUENCE</scope>
    <source>
        <strain evidence="1">Expedition CK06-06</strain>
    </source>
</reference>
<accession>X1VH64</accession>
<dbReference type="EMBL" id="BARW01027861">
    <property type="protein sequence ID" value="GAJ06620.1"/>
    <property type="molecule type" value="Genomic_DNA"/>
</dbReference>
<comment type="caution">
    <text evidence="1">The sequence shown here is derived from an EMBL/GenBank/DDBJ whole genome shotgun (WGS) entry which is preliminary data.</text>
</comment>
<organism evidence="1">
    <name type="scientific">marine sediment metagenome</name>
    <dbReference type="NCBI Taxonomy" id="412755"/>
    <lineage>
        <taxon>unclassified sequences</taxon>
        <taxon>metagenomes</taxon>
        <taxon>ecological metagenomes</taxon>
    </lineage>
</organism>
<dbReference type="AlphaFoldDB" id="X1VH64"/>